<accession>A0A5S4EHV5</accession>
<dbReference type="Pfam" id="PF04986">
    <property type="entry name" value="Y2_Tnp"/>
    <property type="match status" value="1"/>
</dbReference>
<sequence>MIIKSCKLVDRFLQHALPAGFKRIRHYGLLSLAHQKETLASARTVLVVPPPEHAVIESVAASMPPGCIEHARCPHGGIGQWTRPSCHHVTIQTSEPP</sequence>
<dbReference type="GO" id="GO:0006313">
    <property type="term" value="P:DNA transposition"/>
    <property type="evidence" value="ECO:0007669"/>
    <property type="project" value="InterPro"/>
</dbReference>
<name>A0A5S4EHV5_9PROT</name>
<keyword evidence="3" id="KW-1185">Reference proteome</keyword>
<evidence type="ECO:0000313" key="3">
    <source>
        <dbReference type="Proteomes" id="UP000306324"/>
    </source>
</evidence>
<protein>
    <submittedName>
        <fullName evidence="2">Transposase</fullName>
    </submittedName>
</protein>
<proteinExistence type="predicted"/>
<evidence type="ECO:0000313" key="2">
    <source>
        <dbReference type="EMBL" id="TMQ74890.1"/>
    </source>
</evidence>
<feature type="domain" description="Transposase IS801/IS1294" evidence="1">
    <location>
        <begin position="2"/>
        <end position="35"/>
    </location>
</feature>
<dbReference type="GO" id="GO:0003677">
    <property type="term" value="F:DNA binding"/>
    <property type="evidence" value="ECO:0007669"/>
    <property type="project" value="InterPro"/>
</dbReference>
<dbReference type="AlphaFoldDB" id="A0A5S4EHV5"/>
<gene>
    <name evidence="2" type="ORF">ACCUM_2561</name>
</gene>
<dbReference type="Proteomes" id="UP000306324">
    <property type="component" value="Unassembled WGS sequence"/>
</dbReference>
<dbReference type="RefSeq" id="WP_138679019.1">
    <property type="nucleotide sequence ID" value="NZ_SWAD01000140.1"/>
</dbReference>
<comment type="caution">
    <text evidence="2">The sequence shown here is derived from an EMBL/GenBank/DDBJ whole genome shotgun (WGS) entry which is preliminary data.</text>
</comment>
<dbReference type="GO" id="GO:0004803">
    <property type="term" value="F:transposase activity"/>
    <property type="evidence" value="ECO:0007669"/>
    <property type="project" value="InterPro"/>
</dbReference>
<reference evidence="2 3" key="1">
    <citation type="submission" date="2019-04" db="EMBL/GenBank/DDBJ databases">
        <title>A novel phosphate-accumulating bacterium identified in bioreactor for phosphate removal from wastewater.</title>
        <authorList>
            <person name="Kotlyarov R.Y."/>
            <person name="Beletsky A.V."/>
            <person name="Kallistova A.Y."/>
            <person name="Dorofeev A.G."/>
            <person name="Nikolaev Y.Y."/>
            <person name="Pimenov N.V."/>
            <person name="Ravin N.V."/>
            <person name="Mardanov A.V."/>
        </authorList>
    </citation>
    <scope>NUCLEOTIDE SEQUENCE [LARGE SCALE GENOMIC DNA]</scope>
    <source>
        <strain evidence="2 3">Bin19</strain>
    </source>
</reference>
<organism evidence="2 3">
    <name type="scientific">Candidatus Accumulibacter phosphatis</name>
    <dbReference type="NCBI Taxonomy" id="327160"/>
    <lineage>
        <taxon>Bacteria</taxon>
        <taxon>Pseudomonadati</taxon>
        <taxon>Pseudomonadota</taxon>
        <taxon>Betaproteobacteria</taxon>
        <taxon>Candidatus Accumulibacter</taxon>
    </lineage>
</organism>
<evidence type="ECO:0000259" key="1">
    <source>
        <dbReference type="Pfam" id="PF04986"/>
    </source>
</evidence>
<dbReference type="InterPro" id="IPR007069">
    <property type="entry name" value="Transposase_32"/>
</dbReference>
<dbReference type="EMBL" id="SWAD01000140">
    <property type="protein sequence ID" value="TMQ74890.1"/>
    <property type="molecule type" value="Genomic_DNA"/>
</dbReference>
<dbReference type="OrthoDB" id="6979325at2"/>